<dbReference type="Pfam" id="PF12833">
    <property type="entry name" value="HTH_18"/>
    <property type="match status" value="1"/>
</dbReference>
<dbReference type="AlphaFoldDB" id="A0A4Y8UHU3"/>
<sequence>MGSLRKFHCIMLIQRTVYHFTTVGGYYCNWRLFMLRYHRNRPVQVSAELLLGSIEAAAEVAIDLKPVLQSVGLSVGQLQTGNGKLPLHVVVEFLNELAELAGDDIFALRIAKHQPGNRFAAVSKLIKFAPTLNVAINDAIQFSLLNSEYSDWALHCEDDCALLTRYTRFAYHGALVQMQTLALAVVYKAMLEVCRPAPRLVQVQFTHARPNKVESLERFFSAPILFNQPRNTLVFNASDLALPLPGADEQIYAVMRGHLEQLAQAYQHPTSVDQAVRHLIKRTLGSGQCHLNSISALLSLHPRTLQRQLSARATSFAQLLNDARIELACDYLLNSSIGLSELSDILGYANVSALVRAFSQQTGVPPRRWQQIHKHHEKNAAV</sequence>
<dbReference type="PROSITE" id="PS01124">
    <property type="entry name" value="HTH_ARAC_FAMILY_2"/>
    <property type="match status" value="1"/>
</dbReference>
<dbReference type="Pfam" id="PF12625">
    <property type="entry name" value="Arabinose_bd"/>
    <property type="match status" value="1"/>
</dbReference>
<name>A0A4Y8UHU3_9GAMM</name>
<dbReference type="EMBL" id="SPIA01000003">
    <property type="protein sequence ID" value="TFH67384.1"/>
    <property type="molecule type" value="Genomic_DNA"/>
</dbReference>
<keyword evidence="2" id="KW-0238">DNA-binding</keyword>
<dbReference type="GO" id="GO:0005829">
    <property type="term" value="C:cytosol"/>
    <property type="evidence" value="ECO:0007669"/>
    <property type="project" value="TreeGrafter"/>
</dbReference>
<dbReference type="GO" id="GO:0000976">
    <property type="term" value="F:transcription cis-regulatory region binding"/>
    <property type="evidence" value="ECO:0007669"/>
    <property type="project" value="TreeGrafter"/>
</dbReference>
<evidence type="ECO:0000259" key="4">
    <source>
        <dbReference type="PROSITE" id="PS01124"/>
    </source>
</evidence>
<evidence type="ECO:0000313" key="5">
    <source>
        <dbReference type="EMBL" id="TFH67384.1"/>
    </source>
</evidence>
<dbReference type="PANTHER" id="PTHR47894">
    <property type="entry name" value="HTH-TYPE TRANSCRIPTIONAL REGULATOR GADX"/>
    <property type="match status" value="1"/>
</dbReference>
<dbReference type="OrthoDB" id="6506763at2"/>
<evidence type="ECO:0000256" key="2">
    <source>
        <dbReference type="ARBA" id="ARBA00023125"/>
    </source>
</evidence>
<proteinExistence type="predicted"/>
<keyword evidence="6" id="KW-1185">Reference proteome</keyword>
<organism evidence="5 6">
    <name type="scientific">Gammaproteobacteria bacterium LSUCC0057</name>
    <dbReference type="NCBI Taxonomy" id="2559237"/>
    <lineage>
        <taxon>Bacteria</taxon>
        <taxon>Pseudomonadati</taxon>
        <taxon>Pseudomonadota</taxon>
        <taxon>Gammaproteobacteria</taxon>
        <taxon>Cellvibrionales</taxon>
        <taxon>Porticoccaceae</taxon>
        <taxon>SAR92 clade</taxon>
    </lineage>
</organism>
<evidence type="ECO:0000313" key="6">
    <source>
        <dbReference type="Proteomes" id="UP000298133"/>
    </source>
</evidence>
<dbReference type="Gene3D" id="1.10.10.60">
    <property type="entry name" value="Homeodomain-like"/>
    <property type="match status" value="1"/>
</dbReference>
<keyword evidence="3" id="KW-0804">Transcription</keyword>
<protein>
    <submittedName>
        <fullName evidence="5">AraC family transcriptional regulator</fullName>
    </submittedName>
</protein>
<evidence type="ECO:0000256" key="1">
    <source>
        <dbReference type="ARBA" id="ARBA00023015"/>
    </source>
</evidence>
<dbReference type="PANTHER" id="PTHR47894:SF4">
    <property type="entry name" value="HTH-TYPE TRANSCRIPTIONAL REGULATOR GADX"/>
    <property type="match status" value="1"/>
</dbReference>
<dbReference type="InterPro" id="IPR018062">
    <property type="entry name" value="HTH_AraC-typ_CS"/>
</dbReference>
<keyword evidence="1" id="KW-0805">Transcription regulation</keyword>
<comment type="caution">
    <text evidence="5">The sequence shown here is derived from an EMBL/GenBank/DDBJ whole genome shotgun (WGS) entry which is preliminary data.</text>
</comment>
<dbReference type="Proteomes" id="UP000298133">
    <property type="component" value="Unassembled WGS sequence"/>
</dbReference>
<dbReference type="InterPro" id="IPR018060">
    <property type="entry name" value="HTH_AraC"/>
</dbReference>
<gene>
    <name evidence="5" type="ORF">E3W66_07775</name>
</gene>
<feature type="domain" description="HTH araC/xylS-type" evidence="4">
    <location>
        <begin position="274"/>
        <end position="372"/>
    </location>
</feature>
<dbReference type="PROSITE" id="PS00041">
    <property type="entry name" value="HTH_ARAC_FAMILY_1"/>
    <property type="match status" value="1"/>
</dbReference>
<dbReference type="SUPFAM" id="SSF46689">
    <property type="entry name" value="Homeodomain-like"/>
    <property type="match status" value="1"/>
</dbReference>
<dbReference type="InterPro" id="IPR009057">
    <property type="entry name" value="Homeodomain-like_sf"/>
</dbReference>
<accession>A0A4Y8UHU3</accession>
<evidence type="ECO:0000256" key="3">
    <source>
        <dbReference type="ARBA" id="ARBA00023163"/>
    </source>
</evidence>
<dbReference type="GO" id="GO:0003700">
    <property type="term" value="F:DNA-binding transcription factor activity"/>
    <property type="evidence" value="ECO:0007669"/>
    <property type="project" value="InterPro"/>
</dbReference>
<dbReference type="SMART" id="SM00342">
    <property type="entry name" value="HTH_ARAC"/>
    <property type="match status" value="1"/>
</dbReference>
<dbReference type="InterPro" id="IPR032687">
    <property type="entry name" value="AraC-type_N"/>
</dbReference>
<reference evidence="5 6" key="1">
    <citation type="submission" date="2019-03" db="EMBL/GenBank/DDBJ databases">
        <title>Draft genome of Gammaproteobacteria bacterium LSUCC0057, a member of the SAR92 clade.</title>
        <authorList>
            <person name="Lanclos V.C."/>
            <person name="Doiron C."/>
            <person name="Henson M.W."/>
            <person name="Thrash J.C."/>
        </authorList>
    </citation>
    <scope>NUCLEOTIDE SEQUENCE [LARGE SCALE GENOMIC DNA]</scope>
    <source>
        <strain evidence="5 6">LSUCC0057</strain>
    </source>
</reference>